<feature type="active site" description="Charge relay system" evidence="5">
    <location>
        <position position="194"/>
    </location>
</feature>
<dbReference type="AlphaFoldDB" id="A0A2W7MZ25"/>
<keyword evidence="2 5" id="KW-0645">Protease</keyword>
<keyword evidence="3 5" id="KW-0378">Hydrolase</keyword>
<dbReference type="Pfam" id="PF00082">
    <property type="entry name" value="Peptidase_S8"/>
    <property type="match status" value="1"/>
</dbReference>
<dbReference type="InterPro" id="IPR015500">
    <property type="entry name" value="Peptidase_S8_subtilisin-rel"/>
</dbReference>
<organism evidence="7 8">
    <name type="scientific">Breznakibacter xylanolyticus</name>
    <dbReference type="NCBI Taxonomy" id="990"/>
    <lineage>
        <taxon>Bacteria</taxon>
        <taxon>Pseudomonadati</taxon>
        <taxon>Bacteroidota</taxon>
        <taxon>Bacteroidia</taxon>
        <taxon>Marinilabiliales</taxon>
        <taxon>Marinilabiliaceae</taxon>
        <taxon>Breznakibacter</taxon>
    </lineage>
</organism>
<dbReference type="PRINTS" id="PR00723">
    <property type="entry name" value="SUBTILISIN"/>
</dbReference>
<reference evidence="7 8" key="1">
    <citation type="submission" date="2018-06" db="EMBL/GenBank/DDBJ databases">
        <title>Genomic Encyclopedia of Archaeal and Bacterial Type Strains, Phase II (KMG-II): from individual species to whole genera.</title>
        <authorList>
            <person name="Goeker M."/>
        </authorList>
    </citation>
    <scope>NUCLEOTIDE SEQUENCE [LARGE SCALE GENOMIC DNA]</scope>
    <source>
        <strain evidence="7 8">DSM 6779</strain>
    </source>
</reference>
<evidence type="ECO:0000256" key="3">
    <source>
        <dbReference type="ARBA" id="ARBA00022801"/>
    </source>
</evidence>
<dbReference type="SUPFAM" id="SSF52743">
    <property type="entry name" value="Subtilisin-like"/>
    <property type="match status" value="1"/>
</dbReference>
<dbReference type="EMBL" id="QKZK01000029">
    <property type="protein sequence ID" value="PZX12843.1"/>
    <property type="molecule type" value="Genomic_DNA"/>
</dbReference>
<sequence>MKKRLIISSRMKADGWKFHRLFVILLCWVCFLPTVAQDYYYWVGLKDKQGTPHVFSKPETFLSPRAISRRARQGIAIDSTDLPVSPVYVNKLKALGLMVRDTSRWLNGVIVTAGDAHWVELLMQQGYVREAALIKTPLLKSVSLSKGAPRSELKSTNSEVDLYGAAYDQLSMLNGQALHDVGYKGDGMHIAVIDNGFLMVNRSTWSEGLQILGTRDFFSPGSNVFEGSSHGSTVLSVMAGVKSGAVKYLGAAPEAAYWLLRTEDAVSESPLEADLWVCAAEFADSAGVDVIQSSLGYFTFDDPLLNYSYADLNGSTRISRAANMAVDKGMVVVVSAGNEGDKSWKYITVPGDAANVLSVGSVRSDLSISSFSGWGPTPDGRIKPDVVARGEGVAMILPSGHVAGYGTGTSYAAPIIGGLAACLWQSRPQLKSHEVVDAIRASAVRQPHWDVNRYGFGVPDFTKAWFSTQAEVAPADVHWKVWPNPFSECINVSANGVPDHLSVLLTIYNSMGSRVWQERRALPTVVDGLGHLGRGVYVLTIDLNHQIKTIKLIKP</sequence>
<dbReference type="InterPro" id="IPR000209">
    <property type="entry name" value="Peptidase_S8/S53_dom"/>
</dbReference>
<dbReference type="NCBIfam" id="TIGR04183">
    <property type="entry name" value="Por_Secre_tail"/>
    <property type="match status" value="1"/>
</dbReference>
<feature type="active site" description="Charge relay system" evidence="5">
    <location>
        <position position="230"/>
    </location>
</feature>
<evidence type="ECO:0000256" key="5">
    <source>
        <dbReference type="PROSITE-ProRule" id="PRU01240"/>
    </source>
</evidence>
<comment type="caution">
    <text evidence="7">The sequence shown here is derived from an EMBL/GenBank/DDBJ whole genome shotgun (WGS) entry which is preliminary data.</text>
</comment>
<dbReference type="GO" id="GO:0004252">
    <property type="term" value="F:serine-type endopeptidase activity"/>
    <property type="evidence" value="ECO:0007669"/>
    <property type="project" value="UniProtKB-UniRule"/>
</dbReference>
<evidence type="ECO:0000313" key="8">
    <source>
        <dbReference type="Proteomes" id="UP000249239"/>
    </source>
</evidence>
<proteinExistence type="inferred from homology"/>
<dbReference type="InterPro" id="IPR050131">
    <property type="entry name" value="Peptidase_S8_subtilisin-like"/>
</dbReference>
<feature type="domain" description="Peptidase S8/S53" evidence="6">
    <location>
        <begin position="185"/>
        <end position="457"/>
    </location>
</feature>
<dbReference type="OrthoDB" id="9792152at2"/>
<protein>
    <submittedName>
        <fullName evidence="7">Putative secreted protein (Por secretion system target)</fullName>
    </submittedName>
</protein>
<dbReference type="InterPro" id="IPR036852">
    <property type="entry name" value="Peptidase_S8/S53_dom_sf"/>
</dbReference>
<evidence type="ECO:0000256" key="1">
    <source>
        <dbReference type="ARBA" id="ARBA00011073"/>
    </source>
</evidence>
<dbReference type="Proteomes" id="UP000249239">
    <property type="component" value="Unassembled WGS sequence"/>
</dbReference>
<dbReference type="InterPro" id="IPR017317">
    <property type="entry name" value="Pept_S8_subtilisin_bacteroid-2"/>
</dbReference>
<gene>
    <name evidence="7" type="ORF">LX69_02798</name>
</gene>
<keyword evidence="4 5" id="KW-0720">Serine protease</keyword>
<dbReference type="PROSITE" id="PS51892">
    <property type="entry name" value="SUBTILASE"/>
    <property type="match status" value="1"/>
</dbReference>
<dbReference type="PANTHER" id="PTHR43806:SF67">
    <property type="entry name" value="EGF-LIKE DOMAIN-CONTAINING PROTEIN"/>
    <property type="match status" value="1"/>
</dbReference>
<accession>A0A2W7MZ25</accession>
<dbReference type="InterPro" id="IPR026444">
    <property type="entry name" value="Secre_tail"/>
</dbReference>
<dbReference type="PANTHER" id="PTHR43806">
    <property type="entry name" value="PEPTIDASE S8"/>
    <property type="match status" value="1"/>
</dbReference>
<evidence type="ECO:0000256" key="2">
    <source>
        <dbReference type="ARBA" id="ARBA00022670"/>
    </source>
</evidence>
<name>A0A2W7MZ25_9BACT</name>
<feature type="active site" description="Charge relay system" evidence="5">
    <location>
        <position position="410"/>
    </location>
</feature>
<comment type="similarity">
    <text evidence="1 5">Belongs to the peptidase S8 family.</text>
</comment>
<dbReference type="Gene3D" id="3.40.50.200">
    <property type="entry name" value="Peptidase S8/S53 domain"/>
    <property type="match status" value="1"/>
</dbReference>
<dbReference type="PIRSF" id="PIRSF037903">
    <property type="entry name" value="Subtilisin_rel_GFO_2223"/>
    <property type="match status" value="1"/>
</dbReference>
<evidence type="ECO:0000259" key="6">
    <source>
        <dbReference type="Pfam" id="PF00082"/>
    </source>
</evidence>
<evidence type="ECO:0000256" key="4">
    <source>
        <dbReference type="ARBA" id="ARBA00022825"/>
    </source>
</evidence>
<keyword evidence="8" id="KW-1185">Reference proteome</keyword>
<evidence type="ECO:0000313" key="7">
    <source>
        <dbReference type="EMBL" id="PZX12843.1"/>
    </source>
</evidence>
<dbReference type="GO" id="GO:0006508">
    <property type="term" value="P:proteolysis"/>
    <property type="evidence" value="ECO:0007669"/>
    <property type="project" value="UniProtKB-KW"/>
</dbReference>
<dbReference type="RefSeq" id="WP_111446625.1">
    <property type="nucleotide sequence ID" value="NZ_QKZK01000029.1"/>
</dbReference>